<evidence type="ECO:0000259" key="11">
    <source>
        <dbReference type="PROSITE" id="PS51094"/>
    </source>
</evidence>
<evidence type="ECO:0000256" key="3">
    <source>
        <dbReference type="ARBA" id="ARBA00022490"/>
    </source>
</evidence>
<dbReference type="Gene3D" id="3.40.930.10">
    <property type="entry name" value="Mannitol-specific EII, Chain A"/>
    <property type="match status" value="1"/>
</dbReference>
<dbReference type="SUPFAM" id="SSF55804">
    <property type="entry name" value="Phoshotransferase/anion transport protein"/>
    <property type="match status" value="1"/>
</dbReference>
<protein>
    <recommendedName>
        <fullName evidence="9">Ascorbate-specific PTS system EIIA component</fullName>
    </recommendedName>
    <alternativeName>
        <fullName evidence="10">Ascorbate-specific phosphotransferase enzyme IIA component</fullName>
    </alternativeName>
</protein>
<keyword evidence="3" id="KW-0963">Cytoplasm</keyword>
<dbReference type="InterPro" id="IPR016152">
    <property type="entry name" value="PTrfase/Anion_transptr"/>
</dbReference>
<comment type="subcellular location">
    <subcellularLocation>
        <location evidence="1">Cytoplasm</location>
    </subcellularLocation>
</comment>
<evidence type="ECO:0000256" key="1">
    <source>
        <dbReference type="ARBA" id="ARBA00004496"/>
    </source>
</evidence>
<evidence type="ECO:0000256" key="10">
    <source>
        <dbReference type="ARBA" id="ARBA00042072"/>
    </source>
</evidence>
<keyword evidence="12" id="KW-0762">Sugar transport</keyword>
<keyword evidence="6" id="KW-0598">Phosphotransferase system</keyword>
<evidence type="ECO:0000256" key="6">
    <source>
        <dbReference type="ARBA" id="ARBA00022683"/>
    </source>
</evidence>
<comment type="function">
    <text evidence="8">The phosphoenolpyruvate-dependent sugar phosphotransferase system (sugar PTS), a major carbohydrate active transport system, catalyzes the phosphorylation of incoming sugar substrates concomitantly with their translocation across the cell membrane. The enzyme II UlaABC PTS system is involved in ascorbate transport.</text>
</comment>
<keyword evidence="7" id="KW-0418">Kinase</keyword>
<name>A0ABY4MWM0_9MICO</name>
<sequence length="155" mass="16224">MSAETAKTIFTDPALVRAGGKAVDWRDAVKQTTRLLVSEGYVTRRYPDKVIAVIDRYGPYTVIAPGLALVHAQPSADSIKPGAAAMTFPDGVNFGHAHFDPVGLVIAIATTNPSAHIELIADIASQLEHDGGIVVRAIRASSDAALVKALGEVAP</sequence>
<evidence type="ECO:0000256" key="7">
    <source>
        <dbReference type="ARBA" id="ARBA00022777"/>
    </source>
</evidence>
<gene>
    <name evidence="12" type="ORF">M3M28_10360</name>
</gene>
<reference evidence="12" key="1">
    <citation type="submission" date="2022-05" db="EMBL/GenBank/DDBJ databases">
        <title>Complete genome sequence of toluene-degrading Gulosibacter sediminis strain ACHW.36C.</title>
        <authorList>
            <person name="Wai A.C."/>
            <person name="Lai G.K."/>
            <person name="Griffin S.D."/>
            <person name="Leung F.C."/>
        </authorList>
    </citation>
    <scope>NUCLEOTIDE SEQUENCE [LARGE SCALE GENOMIC DNA]</scope>
    <source>
        <strain evidence="12">ACHW.36C</strain>
    </source>
</reference>
<dbReference type="PROSITE" id="PS51094">
    <property type="entry name" value="PTS_EIIA_TYPE_2"/>
    <property type="match status" value="1"/>
</dbReference>
<evidence type="ECO:0000313" key="12">
    <source>
        <dbReference type="EMBL" id="UQN14449.1"/>
    </source>
</evidence>
<dbReference type="PANTHER" id="PTHR36203">
    <property type="entry name" value="ASCORBATE-SPECIFIC PTS SYSTEM EIIA COMPONENT"/>
    <property type="match status" value="1"/>
</dbReference>
<feature type="domain" description="PTS EIIA type-2" evidence="11">
    <location>
        <begin position="9"/>
        <end position="153"/>
    </location>
</feature>
<organism evidence="12">
    <name type="scientific">Gulosibacter sediminis</name>
    <dbReference type="NCBI Taxonomy" id="1729695"/>
    <lineage>
        <taxon>Bacteria</taxon>
        <taxon>Bacillati</taxon>
        <taxon>Actinomycetota</taxon>
        <taxon>Actinomycetes</taxon>
        <taxon>Micrococcales</taxon>
        <taxon>Microbacteriaceae</taxon>
        <taxon>Gulosibacter</taxon>
    </lineage>
</organism>
<proteinExistence type="predicted"/>
<dbReference type="InterPro" id="IPR002178">
    <property type="entry name" value="PTS_EIIA_type-2_dom"/>
</dbReference>
<evidence type="ECO:0000256" key="4">
    <source>
        <dbReference type="ARBA" id="ARBA00022553"/>
    </source>
</evidence>
<keyword evidence="2" id="KW-0813">Transport</keyword>
<dbReference type="InterPro" id="IPR051351">
    <property type="entry name" value="Ascorbate-PTS_EIIA_comp"/>
</dbReference>
<keyword evidence="5" id="KW-0808">Transferase</keyword>
<dbReference type="PANTHER" id="PTHR36203:SF1">
    <property type="entry name" value="ASCORBATE-SPECIFIC PTS SYSTEM EIIA COMPONENT"/>
    <property type="match status" value="1"/>
</dbReference>
<accession>A0ABY4MWM0</accession>
<evidence type="ECO:0000256" key="8">
    <source>
        <dbReference type="ARBA" id="ARBA00037387"/>
    </source>
</evidence>
<evidence type="ECO:0000256" key="9">
    <source>
        <dbReference type="ARBA" id="ARBA00041175"/>
    </source>
</evidence>
<evidence type="ECO:0000256" key="5">
    <source>
        <dbReference type="ARBA" id="ARBA00022679"/>
    </source>
</evidence>
<keyword evidence="4" id="KW-0597">Phosphoprotein</keyword>
<dbReference type="Pfam" id="PF00359">
    <property type="entry name" value="PTS_EIIA_2"/>
    <property type="match status" value="1"/>
</dbReference>
<evidence type="ECO:0000256" key="2">
    <source>
        <dbReference type="ARBA" id="ARBA00022448"/>
    </source>
</evidence>
<dbReference type="EMBL" id="CP097160">
    <property type="protein sequence ID" value="UQN14449.1"/>
    <property type="molecule type" value="Genomic_DNA"/>
</dbReference>